<sequence length="364" mass="40483">MNLANSDQSFSSLPVKIIPTQEGAILKRGCTEVQIRGEQVGTIIKEIFSLSSRNKMTKVTLLSFFSPEVQSPVAKLIDQLVERRFLVSNASLDTDSGSTEGPADIFYWHFDQTQPAVQELLHTKKITILGVNYISRQLAISLRESGFSQVDVVDDPGLRNLRFFDTVQEISTSMWPSNLPLAIAMESWEALRDPSSQGCVVPTCDFGNPHALREWNAQCVQQNIHFFPIVLSNMIGQIGPFVIPQETACFECVLMRQHSHLANPPARQAVDEAAFDSQAVVGFHPSMASILGNIAAMELTKFYSQAMPLWNVGKLIEVNLLATRMTTRKVLKIPRCRVCSPLQTRSAITPDKPLSQFKFSKAQS</sequence>
<evidence type="ECO:0000313" key="1">
    <source>
        <dbReference type="EMBL" id="MDT7043054.1"/>
    </source>
</evidence>
<reference evidence="1 2" key="1">
    <citation type="journal article" date="2023" name="ISME J.">
        <title>Cultivation and genomic characterization of novel and ubiquitous marine nitrite-oxidizing bacteria from the Nitrospirales.</title>
        <authorList>
            <person name="Mueller A.J."/>
            <person name="Daebeler A."/>
            <person name="Herbold C.W."/>
            <person name="Kirkegaard R.H."/>
            <person name="Daims H."/>
        </authorList>
    </citation>
    <scope>NUCLEOTIDE SEQUENCE [LARGE SCALE GENOMIC DNA]</scope>
    <source>
        <strain evidence="1 2">EB</strain>
    </source>
</reference>
<dbReference type="Gene3D" id="3.40.50.720">
    <property type="entry name" value="NAD(P)-binding Rossmann-like Domain"/>
    <property type="match status" value="1"/>
</dbReference>
<evidence type="ECO:0000313" key="2">
    <source>
        <dbReference type="Proteomes" id="UP001250932"/>
    </source>
</evidence>
<dbReference type="RefSeq" id="WP_313833537.1">
    <property type="nucleotide sequence ID" value="NZ_JAQOUE010000001.1"/>
</dbReference>
<proteinExistence type="predicted"/>
<dbReference type="InterPro" id="IPR035985">
    <property type="entry name" value="Ubiquitin-activating_enz"/>
</dbReference>
<dbReference type="Proteomes" id="UP001250932">
    <property type="component" value="Unassembled WGS sequence"/>
</dbReference>
<keyword evidence="2" id="KW-1185">Reference proteome</keyword>
<dbReference type="EMBL" id="JAQOUE010000001">
    <property type="protein sequence ID" value="MDT7043054.1"/>
    <property type="molecule type" value="Genomic_DNA"/>
</dbReference>
<accession>A0ABU3K9F8</accession>
<organism evidence="1 2">
    <name type="scientific">Candidatus Nitronereus thalassa</name>
    <dbReference type="NCBI Taxonomy" id="3020898"/>
    <lineage>
        <taxon>Bacteria</taxon>
        <taxon>Pseudomonadati</taxon>
        <taxon>Nitrospirota</taxon>
        <taxon>Nitrospiria</taxon>
        <taxon>Nitrospirales</taxon>
        <taxon>Nitrospiraceae</taxon>
        <taxon>Candidatus Nitronereus</taxon>
    </lineage>
</organism>
<gene>
    <name evidence="1" type="ORF">PPG34_11875</name>
</gene>
<dbReference type="SUPFAM" id="SSF69572">
    <property type="entry name" value="Activating enzymes of the ubiquitin-like proteins"/>
    <property type="match status" value="1"/>
</dbReference>
<name>A0ABU3K9F8_9BACT</name>
<protein>
    <submittedName>
        <fullName evidence="1">Uncharacterized protein</fullName>
    </submittedName>
</protein>
<comment type="caution">
    <text evidence="1">The sequence shown here is derived from an EMBL/GenBank/DDBJ whole genome shotgun (WGS) entry which is preliminary data.</text>
</comment>